<name>A0AAI9F1V8_9BACT</name>
<dbReference type="AlphaFoldDB" id="A0AAI9F1V8"/>
<dbReference type="EMBL" id="ABCJ01000015">
    <property type="protein sequence ID" value="EDM22956.1"/>
    <property type="molecule type" value="Genomic_DNA"/>
</dbReference>
<reference evidence="1 2" key="1">
    <citation type="journal article" date="2011" name="Stand. Genomic Sci.">
        <title>Draft genome sequence of Caminibacter mediatlanticus strain TB-2, an epsilonproteobacterium isolated from a deep-sea hydrothermal vent.</title>
        <authorList>
            <person name="Giovannelli D."/>
            <person name="Ferriera S."/>
            <person name="Johnson J."/>
            <person name="Kravitz S."/>
            <person name="Perez-Rodriguez I."/>
            <person name="Ricci J."/>
            <person name="O'Brien C."/>
            <person name="Voordeckers J.W."/>
            <person name="Bini E."/>
            <person name="Vetriani C."/>
        </authorList>
    </citation>
    <scope>NUCLEOTIDE SEQUENCE [LARGE SCALE GENOMIC DNA]</scope>
    <source>
        <strain evidence="1 2">TB-2</strain>
    </source>
</reference>
<dbReference type="Proteomes" id="UP000003288">
    <property type="component" value="Unassembled WGS sequence"/>
</dbReference>
<sequence>METKAKNRSSRKNRYEARIEMKVKLLRQFPNAWVYEFKNPLVRESAIRPIRIIETGFNAVKEFWGYYTDENDVLGAEKIVDEAVAGADRVIRKAMELGDGLAIVDTFRLEKMPLSQKEQFIRNSRNIVELLIPTSDKVRPLYEAIVYIDTFDLPIKQNRSVEEVKSWINAVKEFYDLVNSKKEEMIDLIASKIPVNKLGRYKNIRYEIINRQKGKNNESVDLQQ</sequence>
<evidence type="ECO:0000313" key="2">
    <source>
        <dbReference type="Proteomes" id="UP000003288"/>
    </source>
</evidence>
<dbReference type="RefSeq" id="WP_007475663.1">
    <property type="nucleotide sequence ID" value="NZ_ABCJ01000015.1"/>
</dbReference>
<accession>A0AAI9F1V8</accession>
<comment type="caution">
    <text evidence="1">The sequence shown here is derived from an EMBL/GenBank/DDBJ whole genome shotgun (WGS) entry which is preliminary data.</text>
</comment>
<protein>
    <submittedName>
        <fullName evidence="1">Uncharacterized protein</fullName>
    </submittedName>
</protein>
<organism evidence="1 2">
    <name type="scientific">Caminibacter mediatlanticus TB-2</name>
    <dbReference type="NCBI Taxonomy" id="391592"/>
    <lineage>
        <taxon>Bacteria</taxon>
        <taxon>Pseudomonadati</taxon>
        <taxon>Campylobacterota</taxon>
        <taxon>Epsilonproteobacteria</taxon>
        <taxon>Nautiliales</taxon>
        <taxon>Nautiliaceae</taxon>
        <taxon>Caminibacter</taxon>
    </lineage>
</organism>
<evidence type="ECO:0000313" key="1">
    <source>
        <dbReference type="EMBL" id="EDM22956.1"/>
    </source>
</evidence>
<gene>
    <name evidence="1" type="ORF">CMTB2_05607</name>
</gene>
<proteinExistence type="predicted"/>